<organism evidence="1 2">
    <name type="scientific">Synaphobranchus kaupii</name>
    <name type="common">Kaup's arrowtooth eel</name>
    <dbReference type="NCBI Taxonomy" id="118154"/>
    <lineage>
        <taxon>Eukaryota</taxon>
        <taxon>Metazoa</taxon>
        <taxon>Chordata</taxon>
        <taxon>Craniata</taxon>
        <taxon>Vertebrata</taxon>
        <taxon>Euteleostomi</taxon>
        <taxon>Actinopterygii</taxon>
        <taxon>Neopterygii</taxon>
        <taxon>Teleostei</taxon>
        <taxon>Anguilliformes</taxon>
        <taxon>Synaphobranchidae</taxon>
        <taxon>Synaphobranchus</taxon>
    </lineage>
</organism>
<protein>
    <recommendedName>
        <fullName evidence="3">SWIM-type domain-containing protein</fullName>
    </recommendedName>
</protein>
<dbReference type="OrthoDB" id="8929333at2759"/>
<reference evidence="1" key="1">
    <citation type="journal article" date="2023" name="Science">
        <title>Genome structures resolve the early diversification of teleost fishes.</title>
        <authorList>
            <person name="Parey E."/>
            <person name="Louis A."/>
            <person name="Montfort J."/>
            <person name="Bouchez O."/>
            <person name="Roques C."/>
            <person name="Iampietro C."/>
            <person name="Lluch J."/>
            <person name="Castinel A."/>
            <person name="Donnadieu C."/>
            <person name="Desvignes T."/>
            <person name="Floi Bucao C."/>
            <person name="Jouanno E."/>
            <person name="Wen M."/>
            <person name="Mejri S."/>
            <person name="Dirks R."/>
            <person name="Jansen H."/>
            <person name="Henkel C."/>
            <person name="Chen W.J."/>
            <person name="Zahm M."/>
            <person name="Cabau C."/>
            <person name="Klopp C."/>
            <person name="Thompson A.W."/>
            <person name="Robinson-Rechavi M."/>
            <person name="Braasch I."/>
            <person name="Lecointre G."/>
            <person name="Bobe J."/>
            <person name="Postlethwait J.H."/>
            <person name="Berthelot C."/>
            <person name="Roest Crollius H."/>
            <person name="Guiguen Y."/>
        </authorList>
    </citation>
    <scope>NUCLEOTIDE SEQUENCE</scope>
    <source>
        <strain evidence="1">WJC10195</strain>
    </source>
</reference>
<name>A0A9Q1IWR3_SYNKA</name>
<evidence type="ECO:0000313" key="1">
    <source>
        <dbReference type="EMBL" id="KAJ8356709.1"/>
    </source>
</evidence>
<dbReference type="Proteomes" id="UP001152622">
    <property type="component" value="Chromosome 6"/>
</dbReference>
<dbReference type="AlphaFoldDB" id="A0A9Q1IWR3"/>
<sequence length="156" mass="18002">MPPVVLQHSQCTCVAGRAVCNHADALLYQTAHYCQYNLQMVPPVLSCTESEQRWHKPRTMGVKPGPVKKMVVVFAKPKQRTIADGVSYRLEPSNCQFVCSLQQQFHLKSLEMPWEMAREFEATTHEQSSSTEWHNIRKPRIMLSRFRKVCHVCSKD</sequence>
<evidence type="ECO:0000313" key="2">
    <source>
        <dbReference type="Proteomes" id="UP001152622"/>
    </source>
</evidence>
<accession>A0A9Q1IWR3</accession>
<evidence type="ECO:0008006" key="3">
    <source>
        <dbReference type="Google" id="ProtNLM"/>
    </source>
</evidence>
<dbReference type="EMBL" id="JAINUF010000006">
    <property type="protein sequence ID" value="KAJ8356709.1"/>
    <property type="molecule type" value="Genomic_DNA"/>
</dbReference>
<gene>
    <name evidence="1" type="ORF">SKAU_G00195030</name>
</gene>
<keyword evidence="2" id="KW-1185">Reference proteome</keyword>
<proteinExistence type="predicted"/>
<comment type="caution">
    <text evidence="1">The sequence shown here is derived from an EMBL/GenBank/DDBJ whole genome shotgun (WGS) entry which is preliminary data.</text>
</comment>